<accession>A0A8J7RHH5</accession>
<dbReference type="HAMAP" id="MF_00545">
    <property type="entry name" value="Ribosomal_eS24"/>
    <property type="match status" value="1"/>
</dbReference>
<comment type="similarity">
    <text evidence="1 4">Belongs to the eukaryotic ribosomal protein eS24 family.</text>
</comment>
<dbReference type="OrthoDB" id="27533at2157"/>
<organism evidence="5 6">
    <name type="scientific">Methanococcus voltae</name>
    <dbReference type="NCBI Taxonomy" id="2188"/>
    <lineage>
        <taxon>Archaea</taxon>
        <taxon>Methanobacteriati</taxon>
        <taxon>Methanobacteriota</taxon>
        <taxon>Methanomada group</taxon>
        <taxon>Methanococci</taxon>
        <taxon>Methanococcales</taxon>
        <taxon>Methanococcaceae</taxon>
        <taxon>Methanococcus</taxon>
    </lineage>
</organism>
<dbReference type="Gene3D" id="3.30.70.330">
    <property type="match status" value="1"/>
</dbReference>
<evidence type="ECO:0000256" key="4">
    <source>
        <dbReference type="HAMAP-Rule" id="MF_00545"/>
    </source>
</evidence>
<name>A0A8J7RHH5_METVO</name>
<evidence type="ECO:0000313" key="5">
    <source>
        <dbReference type="EMBL" id="MBP2201595.1"/>
    </source>
</evidence>
<dbReference type="SUPFAM" id="SSF54189">
    <property type="entry name" value="Ribosomal proteins S24e, L23 and L15e"/>
    <property type="match status" value="1"/>
</dbReference>
<proteinExistence type="inferred from homology"/>
<reference evidence="5" key="1">
    <citation type="submission" date="2021-03" db="EMBL/GenBank/DDBJ databases">
        <title>Genomic Encyclopedia of Type Strains, Phase IV (KMG-V): Genome sequencing to study the core and pangenomes of soil and plant-associated prokaryotes.</title>
        <authorList>
            <person name="Whitman W."/>
        </authorList>
    </citation>
    <scope>NUCLEOTIDE SEQUENCE</scope>
    <source>
        <strain evidence="5">C4</strain>
    </source>
</reference>
<dbReference type="InterPro" id="IPR012678">
    <property type="entry name" value="Ribosomal_uL23/eL15/eS24_sf"/>
</dbReference>
<dbReference type="PROSITE" id="PS00529">
    <property type="entry name" value="RIBOSOMAL_S24E"/>
    <property type="match status" value="1"/>
</dbReference>
<comment type="caution">
    <text evidence="5">The sequence shown here is derived from an EMBL/GenBank/DDBJ whole genome shotgun (WGS) entry which is preliminary data.</text>
</comment>
<dbReference type="GO" id="GO:1990904">
    <property type="term" value="C:ribonucleoprotein complex"/>
    <property type="evidence" value="ECO:0007669"/>
    <property type="project" value="UniProtKB-KW"/>
</dbReference>
<evidence type="ECO:0000256" key="1">
    <source>
        <dbReference type="ARBA" id="ARBA00009680"/>
    </source>
</evidence>
<evidence type="ECO:0000256" key="3">
    <source>
        <dbReference type="ARBA" id="ARBA00023274"/>
    </source>
</evidence>
<dbReference type="InterPro" id="IPR001976">
    <property type="entry name" value="Ribosomal_eS24"/>
</dbReference>
<sequence length="100" mass="11231">MEIKVVSEKNNPLLGRKEVKFALTYEGATPAVKDVKMKLVAILNANKQLLVIDELAQEFGTMEAKGYAKIYESEEAMNSIEKKSIIEKNKIVEEAEEAQE</sequence>
<dbReference type="InterPro" id="IPR012677">
    <property type="entry name" value="Nucleotide-bd_a/b_plait_sf"/>
</dbReference>
<dbReference type="EMBL" id="JAGGMV010000002">
    <property type="protein sequence ID" value="MBP2201595.1"/>
    <property type="molecule type" value="Genomic_DNA"/>
</dbReference>
<dbReference type="Pfam" id="PF01282">
    <property type="entry name" value="Ribosomal_S24e"/>
    <property type="match status" value="1"/>
</dbReference>
<dbReference type="GO" id="GO:0005840">
    <property type="term" value="C:ribosome"/>
    <property type="evidence" value="ECO:0007669"/>
    <property type="project" value="UniProtKB-KW"/>
</dbReference>
<evidence type="ECO:0000313" key="6">
    <source>
        <dbReference type="Proteomes" id="UP000740329"/>
    </source>
</evidence>
<evidence type="ECO:0000256" key="2">
    <source>
        <dbReference type="ARBA" id="ARBA00022980"/>
    </source>
</evidence>
<keyword evidence="3 4" id="KW-0687">Ribonucleoprotein</keyword>
<dbReference type="Proteomes" id="UP000740329">
    <property type="component" value="Unassembled WGS sequence"/>
</dbReference>
<dbReference type="GO" id="GO:0003735">
    <property type="term" value="F:structural constituent of ribosome"/>
    <property type="evidence" value="ECO:0007669"/>
    <property type="project" value="InterPro"/>
</dbReference>
<gene>
    <name evidence="4" type="primary">rps24e</name>
    <name evidence="5" type="ORF">J3E07_001007</name>
</gene>
<dbReference type="GO" id="GO:0006412">
    <property type="term" value="P:translation"/>
    <property type="evidence" value="ECO:0007669"/>
    <property type="project" value="UniProtKB-UniRule"/>
</dbReference>
<keyword evidence="2 4" id="KW-0689">Ribosomal protein</keyword>
<dbReference type="RefSeq" id="WP_209591061.1">
    <property type="nucleotide sequence ID" value="NZ_JAGGMO010000002.1"/>
</dbReference>
<dbReference type="AlphaFoldDB" id="A0A8J7RHH5"/>
<dbReference type="InterPro" id="IPR018098">
    <property type="entry name" value="Ribosomal_eS24_CS"/>
</dbReference>
<protein>
    <recommendedName>
        <fullName evidence="4">Small ribosomal subunit protein eS24</fullName>
    </recommendedName>
</protein>